<accession>A0ABM1W146</accession>
<evidence type="ECO:0000256" key="5">
    <source>
        <dbReference type="ARBA" id="ARBA00022701"/>
    </source>
</evidence>
<feature type="coiled-coil region" evidence="9">
    <location>
        <begin position="805"/>
        <end position="953"/>
    </location>
</feature>
<comment type="similarity">
    <text evidence="2">Belongs to the CEP162 family.</text>
</comment>
<organism evidence="11 12">
    <name type="scientific">Aplysia californica</name>
    <name type="common">California sea hare</name>
    <dbReference type="NCBI Taxonomy" id="6500"/>
    <lineage>
        <taxon>Eukaryota</taxon>
        <taxon>Metazoa</taxon>
        <taxon>Spiralia</taxon>
        <taxon>Lophotrochozoa</taxon>
        <taxon>Mollusca</taxon>
        <taxon>Gastropoda</taxon>
        <taxon>Heterobranchia</taxon>
        <taxon>Euthyneura</taxon>
        <taxon>Tectipleura</taxon>
        <taxon>Aplysiida</taxon>
        <taxon>Aplysioidea</taxon>
        <taxon>Aplysiidae</taxon>
        <taxon>Aplysia</taxon>
    </lineage>
</organism>
<feature type="coiled-coil region" evidence="9">
    <location>
        <begin position="987"/>
        <end position="1043"/>
    </location>
</feature>
<feature type="compositionally biased region" description="Basic residues" evidence="10">
    <location>
        <begin position="113"/>
        <end position="122"/>
    </location>
</feature>
<evidence type="ECO:0000256" key="3">
    <source>
        <dbReference type="ARBA" id="ARBA00021406"/>
    </source>
</evidence>
<protein>
    <recommendedName>
        <fullName evidence="3">Centrosomal protein of 162 kDa</fullName>
    </recommendedName>
</protein>
<feature type="compositionally biased region" description="Polar residues" evidence="10">
    <location>
        <begin position="414"/>
        <end position="424"/>
    </location>
</feature>
<evidence type="ECO:0000256" key="9">
    <source>
        <dbReference type="SAM" id="Coils"/>
    </source>
</evidence>
<feature type="compositionally biased region" description="Low complexity" evidence="10">
    <location>
        <begin position="1149"/>
        <end position="1161"/>
    </location>
</feature>
<keyword evidence="11" id="KW-1185">Reference proteome</keyword>
<feature type="compositionally biased region" description="Basic and acidic residues" evidence="10">
    <location>
        <begin position="383"/>
        <end position="410"/>
    </location>
</feature>
<feature type="compositionally biased region" description="Low complexity" evidence="10">
    <location>
        <begin position="526"/>
        <end position="546"/>
    </location>
</feature>
<feature type="compositionally biased region" description="Polar residues" evidence="10">
    <location>
        <begin position="334"/>
        <end position="343"/>
    </location>
</feature>
<feature type="coiled-coil region" evidence="9">
    <location>
        <begin position="611"/>
        <end position="670"/>
    </location>
</feature>
<evidence type="ECO:0000256" key="8">
    <source>
        <dbReference type="ARBA" id="ARBA00023212"/>
    </source>
</evidence>
<feature type="compositionally biased region" description="Basic and acidic residues" evidence="10">
    <location>
        <begin position="145"/>
        <end position="162"/>
    </location>
</feature>
<dbReference type="InterPro" id="IPR038774">
    <property type="entry name" value="CEP162-like"/>
</dbReference>
<keyword evidence="6" id="KW-0970">Cilium biogenesis/degradation</keyword>
<keyword evidence="4" id="KW-0963">Cytoplasm</keyword>
<dbReference type="GeneID" id="101860772"/>
<evidence type="ECO:0000256" key="7">
    <source>
        <dbReference type="ARBA" id="ARBA00023054"/>
    </source>
</evidence>
<feature type="region of interest" description="Disordered" evidence="10">
    <location>
        <begin position="264"/>
        <end position="284"/>
    </location>
</feature>
<evidence type="ECO:0000256" key="10">
    <source>
        <dbReference type="SAM" id="MobiDB-lite"/>
    </source>
</evidence>
<reference evidence="12" key="1">
    <citation type="submission" date="2025-08" db="UniProtKB">
        <authorList>
            <consortium name="RefSeq"/>
        </authorList>
    </citation>
    <scope>IDENTIFICATION</scope>
</reference>
<feature type="region of interest" description="Disordered" evidence="10">
    <location>
        <begin position="300"/>
        <end position="575"/>
    </location>
</feature>
<feature type="coiled-coil region" evidence="9">
    <location>
        <begin position="1071"/>
        <end position="1105"/>
    </location>
</feature>
<feature type="region of interest" description="Disordered" evidence="10">
    <location>
        <begin position="684"/>
        <end position="710"/>
    </location>
</feature>
<dbReference type="RefSeq" id="XP_035828389.1">
    <property type="nucleotide sequence ID" value="XM_035972496.1"/>
</dbReference>
<feature type="region of interest" description="Disordered" evidence="10">
    <location>
        <begin position="1144"/>
        <end position="1184"/>
    </location>
</feature>
<sequence>MERNSRRWTKEDLENTFEEFLKTSLSSEEDTDKIKKLLEQPVKKKSSGQSSLWWANDSDDESLKKGTGKSFLKTKESSEPPVRSKSILESDVRGKGKSVSKPSLSKQTTSPKRVPRKDRPKSKRETSPGKTRGSKSKIDTSMSKDSLEDISERSEEHDHHEAVYPMQGSNTVISIHDSSIDTSASYEGVPSNTNREKPGCDTLDEMADKQQFFQNLEKSADGTVDYGKLNQELSQTGGTMMLSPGVKVNQPDISFVSGLSPAVENAKTPSKDSNMDITDSQQKPSMLSKVALLDSMDSTLNTTTSPKLNSRDTTQDNLGVTLPDAMKTPVLSAYSGQMGTNTSREMEDLQRVLQEAGLSPTIYGPDSRPPTGKGSQQTSTPAQEKKEVDRSVGDIIREMDAIDRRGREIETTEDNVQLRSNYKSPRSPRSPGLHRQLNTEDAGGFDNSHTEDTEVFQPVTSVGAHWSQRLVKSRKKEGRSVSRQESKPASLPSEGDRGRPLRDRFAHVQSSGYGRPTSPPSRPPRSRSAGKSPSKRQNSSPGGSSRSRGRGKDSSPSSDLQRILGRAQGQDPNLERSIEIFTKYITQHLAAEQTNDTGNQLKTEWAKRPGHEREAALIDEMRDLREQLNAERIMKSKLQTDATGTEKELKKQLSSQKLKYEDEVFTLKQENFVLSAKLKELEGDKASKAKMSEGSSVQGSCEDPQESQTARLEREVQEQENLLAGYQAENKRLYEEIKGLQSKAKVTEGSMFKENQRLTSELTNLRQELELKNSELQNKGVITSMTVQQQIATGNAQAAIGATQISHLEGELAEVKRTLEQHCREVKLLQQEKFEMERQMQGLIKERDGIALKLMEGLTSEQVKEVESKHKEENEKLQRKLRWYAENQELLDKSNARIRVKDEEIHRLKLRLEDFKSEAGRKLEENKIRSKEKAASAKKIQDLERQVKEMEHVIRRRHPNSLPAMMMVAATVPDPVTDNNLGKGRTAQVLESRIAKLEKELESRDELAQQDVRAVEQKYNYLKLQYDERIADLERQLSLYRADGAPSETSALRDHPHSHALALERELDMVKDRSRKQLAETQAEVDRLTAELNKVRKNQENMMMNESRQHEEVWKSQVHLLKQELKDREHDIQLLQHTVERMRARAGKPKGSQGKNSSSQQDWPPFPHAPSASKNYQPDNFADGDMTTLMQENQMLKAKIDQLQLEFDQQRVELRRLLAETEAVARQNTERLENQIEVMRSSHQKELQRLVAEQALQVSSSRSAELQSKCDTQEVMIRHLQAQLKKAAGEAEQMIALRQKESQLSTKVNELQDKLREAKLQQTPEMRHFESLEDKLAEMVEKQRRREAELDSVVKQNQQSSRVEVEEEVDKWKRVVEAKNQQLQVFRAELDSILDVLRTLQRQGVKLPVGNVYS</sequence>
<keyword evidence="7 9" id="KW-0175">Coiled coil</keyword>
<keyword evidence="8" id="KW-0206">Cytoskeleton</keyword>
<evidence type="ECO:0000313" key="12">
    <source>
        <dbReference type="RefSeq" id="XP_035828389.1"/>
    </source>
</evidence>
<comment type="subcellular location">
    <subcellularLocation>
        <location evidence="1">Cytoplasm</location>
        <location evidence="1">Cytoskeleton</location>
        <location evidence="1">Microtubule organizing center</location>
        <location evidence="1">Centrosome</location>
        <location evidence="1">Centriole</location>
    </subcellularLocation>
</comment>
<feature type="compositionally biased region" description="Basic and acidic residues" evidence="10">
    <location>
        <begin position="494"/>
        <end position="506"/>
    </location>
</feature>
<feature type="coiled-coil region" evidence="9">
    <location>
        <begin position="1186"/>
        <end position="1220"/>
    </location>
</feature>
<proteinExistence type="inferred from homology"/>
<feature type="compositionally biased region" description="Polar residues" evidence="10">
    <location>
        <begin position="373"/>
        <end position="382"/>
    </location>
</feature>
<feature type="coiled-coil region" evidence="9">
    <location>
        <begin position="1277"/>
        <end position="1403"/>
    </location>
</feature>
<dbReference type="PANTHER" id="PTHR34031">
    <property type="entry name" value="CENTROSOMAL PROTEIN OF 162 KDA"/>
    <property type="match status" value="1"/>
</dbReference>
<dbReference type="Proteomes" id="UP000694888">
    <property type="component" value="Unplaced"/>
</dbReference>
<evidence type="ECO:0000313" key="11">
    <source>
        <dbReference type="Proteomes" id="UP000694888"/>
    </source>
</evidence>
<gene>
    <name evidence="12" type="primary">LOC101860772</name>
</gene>
<evidence type="ECO:0000256" key="2">
    <source>
        <dbReference type="ARBA" id="ARBA00009485"/>
    </source>
</evidence>
<dbReference type="PANTHER" id="PTHR34031:SF1">
    <property type="entry name" value="CENTROSOMAL PROTEIN OF 162 KDA"/>
    <property type="match status" value="1"/>
</dbReference>
<evidence type="ECO:0000256" key="6">
    <source>
        <dbReference type="ARBA" id="ARBA00022794"/>
    </source>
</evidence>
<evidence type="ECO:0000256" key="1">
    <source>
        <dbReference type="ARBA" id="ARBA00004114"/>
    </source>
</evidence>
<evidence type="ECO:0000256" key="4">
    <source>
        <dbReference type="ARBA" id="ARBA00022490"/>
    </source>
</evidence>
<feature type="compositionally biased region" description="Polar residues" evidence="10">
    <location>
        <begin position="100"/>
        <end position="111"/>
    </location>
</feature>
<keyword evidence="5" id="KW-0493">Microtubule</keyword>
<name>A0ABM1W146_APLCA</name>
<feature type="compositionally biased region" description="Polar residues" evidence="10">
    <location>
        <begin position="275"/>
        <end position="284"/>
    </location>
</feature>
<feature type="compositionally biased region" description="Polar residues" evidence="10">
    <location>
        <begin position="167"/>
        <end position="193"/>
    </location>
</feature>
<feature type="region of interest" description="Disordered" evidence="10">
    <location>
        <begin position="40"/>
        <end position="201"/>
    </location>
</feature>